<keyword evidence="3" id="KW-1185">Reference proteome</keyword>
<sequence length="142" mass="16408">MDENTKAQEFADEDSGGERSGKSLSEAAREYEEARAVKRKYDQVAVVTGEEGEHNVLQRCRKKTPPFVSKEVNLVGEWGDMTHPLSHADHFPPFCPLTVRVKLLERPRQRSWSIHIPHLVERKRTTSTTKRPQEKTCKRQEK</sequence>
<accession>A0ABN7P0L9</accession>
<protein>
    <submittedName>
        <fullName evidence="2">Uncharacterized protein</fullName>
    </submittedName>
</protein>
<name>A0ABN7P0L9_TIMPD</name>
<organism evidence="2 3">
    <name type="scientific">Timema podura</name>
    <name type="common">Walking stick</name>
    <dbReference type="NCBI Taxonomy" id="61482"/>
    <lineage>
        <taxon>Eukaryota</taxon>
        <taxon>Metazoa</taxon>
        <taxon>Ecdysozoa</taxon>
        <taxon>Arthropoda</taxon>
        <taxon>Hexapoda</taxon>
        <taxon>Insecta</taxon>
        <taxon>Pterygota</taxon>
        <taxon>Neoptera</taxon>
        <taxon>Polyneoptera</taxon>
        <taxon>Phasmatodea</taxon>
        <taxon>Timematodea</taxon>
        <taxon>Timematoidea</taxon>
        <taxon>Timematidae</taxon>
        <taxon>Timema</taxon>
    </lineage>
</organism>
<evidence type="ECO:0000313" key="3">
    <source>
        <dbReference type="Proteomes" id="UP001153148"/>
    </source>
</evidence>
<proteinExistence type="predicted"/>
<reference evidence="2" key="1">
    <citation type="submission" date="2021-03" db="EMBL/GenBank/DDBJ databases">
        <authorList>
            <person name="Tran Van P."/>
        </authorList>
    </citation>
    <scope>NUCLEOTIDE SEQUENCE</scope>
</reference>
<feature type="compositionally biased region" description="Basic and acidic residues" evidence="1">
    <location>
        <begin position="16"/>
        <end position="32"/>
    </location>
</feature>
<evidence type="ECO:0000313" key="2">
    <source>
        <dbReference type="EMBL" id="CAG2061330.1"/>
    </source>
</evidence>
<dbReference type="Proteomes" id="UP001153148">
    <property type="component" value="Unassembled WGS sequence"/>
</dbReference>
<dbReference type="EMBL" id="CAJPIN010015479">
    <property type="protein sequence ID" value="CAG2061330.1"/>
    <property type="molecule type" value="Genomic_DNA"/>
</dbReference>
<comment type="caution">
    <text evidence="2">The sequence shown here is derived from an EMBL/GenBank/DDBJ whole genome shotgun (WGS) entry which is preliminary data.</text>
</comment>
<evidence type="ECO:0000256" key="1">
    <source>
        <dbReference type="SAM" id="MobiDB-lite"/>
    </source>
</evidence>
<feature type="region of interest" description="Disordered" evidence="1">
    <location>
        <begin position="121"/>
        <end position="142"/>
    </location>
</feature>
<gene>
    <name evidence="2" type="ORF">TPAB3V08_LOCUS8284</name>
</gene>
<feature type="compositionally biased region" description="Basic and acidic residues" evidence="1">
    <location>
        <begin position="131"/>
        <end position="142"/>
    </location>
</feature>
<feature type="region of interest" description="Disordered" evidence="1">
    <location>
        <begin position="1"/>
        <end position="32"/>
    </location>
</feature>